<dbReference type="RefSeq" id="WP_076822841.1">
    <property type="nucleotide sequence ID" value="NZ_MOMC01000124.1"/>
</dbReference>
<dbReference type="PANTHER" id="PTHR43201">
    <property type="entry name" value="ACYL-COA SYNTHETASE"/>
    <property type="match status" value="1"/>
</dbReference>
<dbReference type="Pfam" id="PF13193">
    <property type="entry name" value="AMP-binding_C"/>
    <property type="match status" value="1"/>
</dbReference>
<comment type="similarity">
    <text evidence="1">Belongs to the ATP-dependent AMP-binding enzyme family.</text>
</comment>
<organism evidence="5 6">
    <name type="scientific">Pseudofrankia asymbiotica</name>
    <dbReference type="NCBI Taxonomy" id="1834516"/>
    <lineage>
        <taxon>Bacteria</taxon>
        <taxon>Bacillati</taxon>
        <taxon>Actinomycetota</taxon>
        <taxon>Actinomycetes</taxon>
        <taxon>Frankiales</taxon>
        <taxon>Frankiaceae</taxon>
        <taxon>Pseudofrankia</taxon>
    </lineage>
</organism>
<dbReference type="InterPro" id="IPR000873">
    <property type="entry name" value="AMP-dep_synth/lig_dom"/>
</dbReference>
<reference evidence="6" key="1">
    <citation type="submission" date="2016-10" db="EMBL/GenBank/DDBJ databases">
        <title>Frankia sp. NRRL B-16386 Genome sequencing.</title>
        <authorList>
            <person name="Ghodhbane-Gtari F."/>
            <person name="Swanson E."/>
            <person name="Gueddou A."/>
            <person name="Hezbri K."/>
            <person name="Ktari K."/>
            <person name="Nouioui I."/>
            <person name="Morris K."/>
            <person name="Simpson S."/>
            <person name="Abebe-Akele F."/>
            <person name="Thomas K."/>
            <person name="Gtari M."/>
            <person name="Tisa L.S."/>
        </authorList>
    </citation>
    <scope>NUCLEOTIDE SEQUENCE [LARGE SCALE GENOMIC DNA]</scope>
    <source>
        <strain evidence="6">NRRL B-16386</strain>
    </source>
</reference>
<evidence type="ECO:0000259" key="3">
    <source>
        <dbReference type="Pfam" id="PF00501"/>
    </source>
</evidence>
<feature type="domain" description="AMP-dependent synthetase/ligase" evidence="3">
    <location>
        <begin position="22"/>
        <end position="385"/>
    </location>
</feature>
<proteinExistence type="inferred from homology"/>
<dbReference type="InterPro" id="IPR025110">
    <property type="entry name" value="AMP-bd_C"/>
</dbReference>
<dbReference type="Gene3D" id="3.30.300.30">
    <property type="match status" value="1"/>
</dbReference>
<dbReference type="Pfam" id="PF00501">
    <property type="entry name" value="AMP-binding"/>
    <property type="match status" value="1"/>
</dbReference>
<evidence type="ECO:0000313" key="6">
    <source>
        <dbReference type="Proteomes" id="UP000188929"/>
    </source>
</evidence>
<dbReference type="PANTHER" id="PTHR43201:SF5">
    <property type="entry name" value="MEDIUM-CHAIN ACYL-COA LIGASE ACSF2, MITOCHONDRIAL"/>
    <property type="match status" value="1"/>
</dbReference>
<dbReference type="InterPro" id="IPR042099">
    <property type="entry name" value="ANL_N_sf"/>
</dbReference>
<dbReference type="STRING" id="1834516.BL253_36920"/>
<keyword evidence="2" id="KW-0436">Ligase</keyword>
<evidence type="ECO:0000313" key="5">
    <source>
        <dbReference type="EMBL" id="ONH22053.1"/>
    </source>
</evidence>
<feature type="domain" description="AMP-binding enzyme C-terminal" evidence="4">
    <location>
        <begin position="431"/>
        <end position="508"/>
    </location>
</feature>
<dbReference type="SUPFAM" id="SSF56801">
    <property type="entry name" value="Acetyl-CoA synthetase-like"/>
    <property type="match status" value="1"/>
</dbReference>
<dbReference type="GO" id="GO:0031956">
    <property type="term" value="F:medium-chain fatty acid-CoA ligase activity"/>
    <property type="evidence" value="ECO:0007669"/>
    <property type="project" value="TreeGrafter"/>
</dbReference>
<accession>A0A1V2HZB7</accession>
<dbReference type="OrthoDB" id="3444674at2"/>
<evidence type="ECO:0000259" key="4">
    <source>
        <dbReference type="Pfam" id="PF13193"/>
    </source>
</evidence>
<evidence type="ECO:0000256" key="2">
    <source>
        <dbReference type="ARBA" id="ARBA00022598"/>
    </source>
</evidence>
<dbReference type="GO" id="GO:0006631">
    <property type="term" value="P:fatty acid metabolic process"/>
    <property type="evidence" value="ECO:0007669"/>
    <property type="project" value="TreeGrafter"/>
</dbReference>
<dbReference type="AlphaFoldDB" id="A0A1V2HZB7"/>
<dbReference type="InterPro" id="IPR045851">
    <property type="entry name" value="AMP-bd_C_sf"/>
</dbReference>
<dbReference type="Proteomes" id="UP000188929">
    <property type="component" value="Unassembled WGS sequence"/>
</dbReference>
<protein>
    <submittedName>
        <fullName evidence="5">AMP-dependent synthetase</fullName>
    </submittedName>
</protein>
<dbReference type="Gene3D" id="3.40.50.12780">
    <property type="entry name" value="N-terminal domain of ligase-like"/>
    <property type="match status" value="1"/>
</dbReference>
<keyword evidence="6" id="KW-1185">Reference proteome</keyword>
<evidence type="ECO:0000256" key="1">
    <source>
        <dbReference type="ARBA" id="ARBA00006432"/>
    </source>
</evidence>
<name>A0A1V2HZB7_9ACTN</name>
<comment type="caution">
    <text evidence="5">The sequence shown here is derived from an EMBL/GenBank/DDBJ whole genome shotgun (WGS) entry which is preliminary data.</text>
</comment>
<dbReference type="EMBL" id="MOMC01000124">
    <property type="protein sequence ID" value="ONH22053.1"/>
    <property type="molecule type" value="Genomic_DNA"/>
</dbReference>
<gene>
    <name evidence="5" type="ORF">BL253_36920</name>
</gene>
<sequence length="535" mass="56351">MTGVNAPSTLSSRIADTLVLDPAAPFLEFEGEWRTWGQLAMTADAVAAHVPVPGTRVGVLLRNRPAHVGLLVGLLRAGACVVTINPSRGVDRVRADLASLGLPVLAGTPDDIVAFAGEAGDGAVAAGEISETGSLAGDNDGIVTRLVLTATDLGEPVSVTGRLPDDLGVLRPGVAVEMLTSGTTGPPKRIPLGYEMLLRGLVGAKHYESNQDDTPRLRSGVAIVNAPLVHMGGLFRVLQCLHDGRALCLLERFALDTWADAVRRHRPRTISLVPAALRMVLEADLDPAIFATVRSVISGTAPLSPDDAEAFEARYGVPVLVSYAATEFGGGVAGWNLADHQQYGAAKRGSVGRAHAGCELRVVGTETFEPLPPDTEGLLEVRAHQFGDGAGWVRTTDLARLDADGFLWIVGRADQAIIRGGFKVIPDDVRAALERDPRVRGAAVVGRPDARLGAVPVAAVELRTAVDADEARAVAEALRADAARVLAAYELPVEIRVVDALPRTPSGKADLGAVRELLATPDQNQNRDQNQELEH</sequence>